<dbReference type="EMBL" id="AMQN01010608">
    <property type="status" value="NOT_ANNOTATED_CDS"/>
    <property type="molecule type" value="Genomic_DNA"/>
</dbReference>
<dbReference type="EMBL" id="KB308219">
    <property type="protein sequence ID" value="ELT98178.1"/>
    <property type="molecule type" value="Genomic_DNA"/>
</dbReference>
<evidence type="ECO:0000313" key="4">
    <source>
        <dbReference type="EnsemblMetazoa" id="CapteP208284"/>
    </source>
</evidence>
<sequence length="352" mass="40333">MISSLKTGVFVVTTFLAFGILEYYLHAYFIHPEVAFDYTLPGAVITVESDYEKHKIQEKDKTKTNEEYRLNTSELELSNTIVQKNPHDINSKLDNMELTYAGPATDNETIELSNFSAGCLEIRFSRGRPFIHTALASYPGAGNTWLRHLTEVITGFYTGSIYGEKELLTRFKGEHRDIGVIAVKTHTPGDKEGYRHFQRSILLHRNPKSCITADLNRNVGGKVGIMTLEAYKSQPYSFWEMSGAIATFNWFYFYFSWLNRFRGTNYVVTYDDLENNTLEIMQKVATVLLQSPPTEVGIECLKRNTEGTYHRRGKSVEFFREKLLNLMKAANKNITGEIRKCILRGTCYRLTV</sequence>
<dbReference type="SUPFAM" id="SSF52540">
    <property type="entry name" value="P-loop containing nucleoside triphosphate hydrolases"/>
    <property type="match status" value="1"/>
</dbReference>
<dbReference type="EnsemblMetazoa" id="CapteT208284">
    <property type="protein sequence ID" value="CapteP208284"/>
    <property type="gene ID" value="CapteG208284"/>
</dbReference>
<dbReference type="PANTHER" id="PTHR45964">
    <property type="entry name" value="WSCD FAMILY MEMBER CG9164"/>
    <property type="match status" value="1"/>
</dbReference>
<dbReference type="Gene3D" id="3.40.50.300">
    <property type="entry name" value="P-loop containing nucleotide triphosphate hydrolases"/>
    <property type="match status" value="1"/>
</dbReference>
<dbReference type="AlphaFoldDB" id="R7TW83"/>
<accession>R7TW83</accession>
<dbReference type="InterPro" id="IPR051589">
    <property type="entry name" value="Sialate-O-sulfotransferase"/>
</dbReference>
<evidence type="ECO:0008006" key="6">
    <source>
        <dbReference type="Google" id="ProtNLM"/>
    </source>
</evidence>
<organism evidence="3">
    <name type="scientific">Capitella teleta</name>
    <name type="common">Polychaete worm</name>
    <dbReference type="NCBI Taxonomy" id="283909"/>
    <lineage>
        <taxon>Eukaryota</taxon>
        <taxon>Metazoa</taxon>
        <taxon>Spiralia</taxon>
        <taxon>Lophotrochozoa</taxon>
        <taxon>Annelida</taxon>
        <taxon>Polychaeta</taxon>
        <taxon>Sedentaria</taxon>
        <taxon>Scolecida</taxon>
        <taxon>Capitellidae</taxon>
        <taxon>Capitella</taxon>
    </lineage>
</organism>
<feature type="transmembrane region" description="Helical" evidence="2">
    <location>
        <begin position="7"/>
        <end position="25"/>
    </location>
</feature>
<keyword evidence="2" id="KW-1133">Transmembrane helix</keyword>
<dbReference type="PANTHER" id="PTHR45964:SF9">
    <property type="entry name" value="SULFOTRANSFERASE"/>
    <property type="match status" value="1"/>
</dbReference>
<proteinExistence type="inferred from homology"/>
<comment type="similarity">
    <text evidence="1">Belongs to the WSCD family.</text>
</comment>
<reference evidence="3 5" key="2">
    <citation type="journal article" date="2013" name="Nature">
        <title>Insights into bilaterian evolution from three spiralian genomes.</title>
        <authorList>
            <person name="Simakov O."/>
            <person name="Marletaz F."/>
            <person name="Cho S.J."/>
            <person name="Edsinger-Gonzales E."/>
            <person name="Havlak P."/>
            <person name="Hellsten U."/>
            <person name="Kuo D.H."/>
            <person name="Larsson T."/>
            <person name="Lv J."/>
            <person name="Arendt D."/>
            <person name="Savage R."/>
            <person name="Osoegawa K."/>
            <person name="de Jong P."/>
            <person name="Grimwood J."/>
            <person name="Chapman J.A."/>
            <person name="Shapiro H."/>
            <person name="Aerts A."/>
            <person name="Otillar R.P."/>
            <person name="Terry A.Y."/>
            <person name="Boore J.L."/>
            <person name="Grigoriev I.V."/>
            <person name="Lindberg D.R."/>
            <person name="Seaver E.C."/>
            <person name="Weisblat D.A."/>
            <person name="Putnam N.H."/>
            <person name="Rokhsar D.S."/>
        </authorList>
    </citation>
    <scope>NUCLEOTIDE SEQUENCE</scope>
    <source>
        <strain evidence="3 5">I ESC-2004</strain>
    </source>
</reference>
<dbReference type="Proteomes" id="UP000014760">
    <property type="component" value="Unassembled WGS sequence"/>
</dbReference>
<evidence type="ECO:0000313" key="5">
    <source>
        <dbReference type="Proteomes" id="UP000014760"/>
    </source>
</evidence>
<feature type="transmembrane region" description="Helical" evidence="2">
    <location>
        <begin position="236"/>
        <end position="255"/>
    </location>
</feature>
<dbReference type="OMA" id="RITTWVT"/>
<dbReference type="HOGENOM" id="CLU_788111_0_0_1"/>
<gene>
    <name evidence="3" type="ORF">CAPTEDRAFT_208284</name>
</gene>
<keyword evidence="5" id="KW-1185">Reference proteome</keyword>
<name>R7TW83_CAPTE</name>
<reference evidence="4" key="3">
    <citation type="submission" date="2015-06" db="UniProtKB">
        <authorList>
            <consortium name="EnsemblMetazoa"/>
        </authorList>
    </citation>
    <scope>IDENTIFICATION</scope>
</reference>
<evidence type="ECO:0000256" key="2">
    <source>
        <dbReference type="SAM" id="Phobius"/>
    </source>
</evidence>
<dbReference type="STRING" id="283909.R7TW83"/>
<dbReference type="InterPro" id="IPR027417">
    <property type="entry name" value="P-loop_NTPase"/>
</dbReference>
<dbReference type="FunCoup" id="R7TW83">
    <property type="interactions" value="2"/>
</dbReference>
<keyword evidence="2" id="KW-0812">Transmembrane</keyword>
<evidence type="ECO:0000313" key="3">
    <source>
        <dbReference type="EMBL" id="ELT98178.1"/>
    </source>
</evidence>
<reference evidence="5" key="1">
    <citation type="submission" date="2012-12" db="EMBL/GenBank/DDBJ databases">
        <authorList>
            <person name="Hellsten U."/>
            <person name="Grimwood J."/>
            <person name="Chapman J.A."/>
            <person name="Shapiro H."/>
            <person name="Aerts A."/>
            <person name="Otillar R.P."/>
            <person name="Terry A.Y."/>
            <person name="Boore J.L."/>
            <person name="Simakov O."/>
            <person name="Marletaz F."/>
            <person name="Cho S.-J."/>
            <person name="Edsinger-Gonzales E."/>
            <person name="Havlak P."/>
            <person name="Kuo D.-H."/>
            <person name="Larsson T."/>
            <person name="Lv J."/>
            <person name="Arendt D."/>
            <person name="Savage R."/>
            <person name="Osoegawa K."/>
            <person name="de Jong P."/>
            <person name="Lindberg D.R."/>
            <person name="Seaver E.C."/>
            <person name="Weisblat D.A."/>
            <person name="Putnam N.H."/>
            <person name="Grigoriev I.V."/>
            <person name="Rokhsar D.S."/>
        </authorList>
    </citation>
    <scope>NUCLEOTIDE SEQUENCE</scope>
    <source>
        <strain evidence="5">I ESC-2004</strain>
    </source>
</reference>
<dbReference type="OrthoDB" id="5985073at2759"/>
<keyword evidence="2" id="KW-0472">Membrane</keyword>
<evidence type="ECO:0000256" key="1">
    <source>
        <dbReference type="ARBA" id="ARBA00010236"/>
    </source>
</evidence>
<protein>
    <recommendedName>
        <fullName evidence="6">Sulfotransferase domain-containing protein</fullName>
    </recommendedName>
</protein>